<evidence type="ECO:0000313" key="2">
    <source>
        <dbReference type="WBParaSite" id="PDA_v2.g12042.t1"/>
    </source>
</evidence>
<dbReference type="WBParaSite" id="PDA_v2.g12042.t1">
    <property type="protein sequence ID" value="PDA_v2.g12042.t1"/>
    <property type="gene ID" value="PDA_v2.g12042"/>
</dbReference>
<sequence length="179" mass="20972">MNCNRCRKILINDEHRLSHECLPRIAELSGTLEEKKKLLYEYYNETFIENRRDVFERVFPAFTYEAMSEVGKSVAKLTEKTRAIHANAQQTKEEVGSNYESQHYALIEQNEKKILEISNAIRCQNCDELAKFYCCKDGSFCSETCQKDNSHFVECHRTLRDPKKESAVPMIKRMPDLTF</sequence>
<proteinExistence type="predicted"/>
<protein>
    <submittedName>
        <fullName evidence="2">MYND-type domain-containing protein</fullName>
    </submittedName>
</protein>
<organism evidence="1 2">
    <name type="scientific">Panagrolaimus davidi</name>
    <dbReference type="NCBI Taxonomy" id="227884"/>
    <lineage>
        <taxon>Eukaryota</taxon>
        <taxon>Metazoa</taxon>
        <taxon>Ecdysozoa</taxon>
        <taxon>Nematoda</taxon>
        <taxon>Chromadorea</taxon>
        <taxon>Rhabditida</taxon>
        <taxon>Tylenchina</taxon>
        <taxon>Panagrolaimomorpha</taxon>
        <taxon>Panagrolaimoidea</taxon>
        <taxon>Panagrolaimidae</taxon>
        <taxon>Panagrolaimus</taxon>
    </lineage>
</organism>
<accession>A0A914P9W4</accession>
<dbReference type="Proteomes" id="UP000887578">
    <property type="component" value="Unplaced"/>
</dbReference>
<keyword evidence="1" id="KW-1185">Reference proteome</keyword>
<dbReference type="AlphaFoldDB" id="A0A914P9W4"/>
<name>A0A914P9W4_9BILA</name>
<evidence type="ECO:0000313" key="1">
    <source>
        <dbReference type="Proteomes" id="UP000887578"/>
    </source>
</evidence>
<reference evidence="2" key="1">
    <citation type="submission" date="2022-11" db="UniProtKB">
        <authorList>
            <consortium name="WormBaseParasite"/>
        </authorList>
    </citation>
    <scope>IDENTIFICATION</scope>
</reference>